<sequence length="70" mass="8202">MAKKDDTYENLISKLEIIVEEMESEELTLEKSMKNYEEGVKICNKLYSLINEIEGKITILKKDGLEEFEQ</sequence>
<dbReference type="OrthoDB" id="1924430at2"/>
<dbReference type="HAMAP" id="MF_00337">
    <property type="entry name" value="Exonuc_7_S"/>
    <property type="match status" value="1"/>
</dbReference>
<dbReference type="Gene3D" id="1.10.287.1040">
    <property type="entry name" value="Exonuclease VII, small subunit"/>
    <property type="match status" value="1"/>
</dbReference>
<evidence type="ECO:0000313" key="7">
    <source>
        <dbReference type="EMBL" id="PPK49790.1"/>
    </source>
</evidence>
<name>A0A2S6G1W5_9CLOT</name>
<dbReference type="PANTHER" id="PTHR34137:SF1">
    <property type="entry name" value="EXODEOXYRIBONUCLEASE 7 SMALL SUBUNIT"/>
    <property type="match status" value="1"/>
</dbReference>
<comment type="function">
    <text evidence="6">Bidirectionally degrades single-stranded DNA into large acid-insoluble oligonucleotides, which are then degraded further into small acid-soluble oligonucleotides.</text>
</comment>
<keyword evidence="3 6" id="KW-0540">Nuclease</keyword>
<dbReference type="Proteomes" id="UP000239863">
    <property type="component" value="Unassembled WGS sequence"/>
</dbReference>
<gene>
    <name evidence="6" type="primary">xseB</name>
    <name evidence="7" type="ORF">BD821_101456</name>
</gene>
<evidence type="ECO:0000256" key="6">
    <source>
        <dbReference type="HAMAP-Rule" id="MF_00337"/>
    </source>
</evidence>
<keyword evidence="5 6" id="KW-0269">Exonuclease</keyword>
<dbReference type="PANTHER" id="PTHR34137">
    <property type="entry name" value="EXODEOXYRIBONUCLEASE 7 SMALL SUBUNIT"/>
    <property type="match status" value="1"/>
</dbReference>
<keyword evidence="2 6" id="KW-0963">Cytoplasm</keyword>
<organism evidence="7 8">
    <name type="scientific">Clostridium algidicarnis DSM 15099</name>
    <dbReference type="NCBI Taxonomy" id="1121295"/>
    <lineage>
        <taxon>Bacteria</taxon>
        <taxon>Bacillati</taxon>
        <taxon>Bacillota</taxon>
        <taxon>Clostridia</taxon>
        <taxon>Eubacteriales</taxon>
        <taxon>Clostridiaceae</taxon>
        <taxon>Clostridium</taxon>
    </lineage>
</organism>
<dbReference type="GO" id="GO:0006308">
    <property type="term" value="P:DNA catabolic process"/>
    <property type="evidence" value="ECO:0007669"/>
    <property type="project" value="UniProtKB-UniRule"/>
</dbReference>
<dbReference type="GeneID" id="75091308"/>
<dbReference type="EC" id="3.1.11.6" evidence="6"/>
<comment type="similarity">
    <text evidence="1 6">Belongs to the XseB family.</text>
</comment>
<dbReference type="SUPFAM" id="SSF116842">
    <property type="entry name" value="XseB-like"/>
    <property type="match status" value="1"/>
</dbReference>
<evidence type="ECO:0000256" key="2">
    <source>
        <dbReference type="ARBA" id="ARBA00022490"/>
    </source>
</evidence>
<comment type="caution">
    <text evidence="7">The sequence shown here is derived from an EMBL/GenBank/DDBJ whole genome shotgun (WGS) entry which is preliminary data.</text>
</comment>
<dbReference type="RefSeq" id="WP_029453182.1">
    <property type="nucleotide sequence ID" value="NZ_PTIS01000001.1"/>
</dbReference>
<dbReference type="Pfam" id="PF02609">
    <property type="entry name" value="Exonuc_VII_S"/>
    <property type="match status" value="1"/>
</dbReference>
<evidence type="ECO:0000256" key="3">
    <source>
        <dbReference type="ARBA" id="ARBA00022722"/>
    </source>
</evidence>
<comment type="catalytic activity">
    <reaction evidence="6">
        <text>Exonucleolytic cleavage in either 5'- to 3'- or 3'- to 5'-direction to yield nucleoside 5'-phosphates.</text>
        <dbReference type="EC" id="3.1.11.6"/>
    </reaction>
</comment>
<accession>A0A2S6G1W5</accession>
<reference evidence="7 8" key="1">
    <citation type="submission" date="2018-02" db="EMBL/GenBank/DDBJ databases">
        <title>Genomic Encyclopedia of Archaeal and Bacterial Type Strains, Phase II (KMG-II): from individual species to whole genera.</title>
        <authorList>
            <person name="Goeker M."/>
        </authorList>
    </citation>
    <scope>NUCLEOTIDE SEQUENCE [LARGE SCALE GENOMIC DNA]</scope>
    <source>
        <strain evidence="7 8">DSM 15099</strain>
    </source>
</reference>
<protein>
    <recommendedName>
        <fullName evidence="6">Exodeoxyribonuclease 7 small subunit</fullName>
        <ecNumber evidence="6">3.1.11.6</ecNumber>
    </recommendedName>
    <alternativeName>
        <fullName evidence="6">Exodeoxyribonuclease VII small subunit</fullName>
        <shortName evidence="6">Exonuclease VII small subunit</shortName>
    </alternativeName>
</protein>
<keyword evidence="4 6" id="KW-0378">Hydrolase</keyword>
<evidence type="ECO:0000256" key="1">
    <source>
        <dbReference type="ARBA" id="ARBA00009998"/>
    </source>
</evidence>
<dbReference type="GO" id="GO:0008855">
    <property type="term" value="F:exodeoxyribonuclease VII activity"/>
    <property type="evidence" value="ECO:0007669"/>
    <property type="project" value="UniProtKB-UniRule"/>
</dbReference>
<dbReference type="AlphaFoldDB" id="A0A2S6G1W5"/>
<comment type="subcellular location">
    <subcellularLocation>
        <location evidence="6">Cytoplasm</location>
    </subcellularLocation>
</comment>
<dbReference type="NCBIfam" id="TIGR01280">
    <property type="entry name" value="xseB"/>
    <property type="match status" value="1"/>
</dbReference>
<dbReference type="GO" id="GO:0005829">
    <property type="term" value="C:cytosol"/>
    <property type="evidence" value="ECO:0007669"/>
    <property type="project" value="TreeGrafter"/>
</dbReference>
<dbReference type="InterPro" id="IPR003761">
    <property type="entry name" value="Exonuc_VII_S"/>
</dbReference>
<comment type="subunit">
    <text evidence="6">Heterooligomer composed of large and small subunits.</text>
</comment>
<dbReference type="NCBIfam" id="NF002140">
    <property type="entry name" value="PRK00977.1-4"/>
    <property type="match status" value="1"/>
</dbReference>
<evidence type="ECO:0000256" key="4">
    <source>
        <dbReference type="ARBA" id="ARBA00022801"/>
    </source>
</evidence>
<dbReference type="STRING" id="37659.GCA_000703125_02497"/>
<proteinExistence type="inferred from homology"/>
<dbReference type="InterPro" id="IPR037004">
    <property type="entry name" value="Exonuc_VII_ssu_sf"/>
</dbReference>
<dbReference type="PIRSF" id="PIRSF006488">
    <property type="entry name" value="Exonuc_VII_S"/>
    <property type="match status" value="1"/>
</dbReference>
<dbReference type="GO" id="GO:0009318">
    <property type="term" value="C:exodeoxyribonuclease VII complex"/>
    <property type="evidence" value="ECO:0007669"/>
    <property type="project" value="UniProtKB-UniRule"/>
</dbReference>
<evidence type="ECO:0000256" key="5">
    <source>
        <dbReference type="ARBA" id="ARBA00022839"/>
    </source>
</evidence>
<evidence type="ECO:0000313" key="8">
    <source>
        <dbReference type="Proteomes" id="UP000239863"/>
    </source>
</evidence>
<dbReference type="EMBL" id="PTIS01000001">
    <property type="protein sequence ID" value="PPK49790.1"/>
    <property type="molecule type" value="Genomic_DNA"/>
</dbReference>